<dbReference type="InterPro" id="IPR036291">
    <property type="entry name" value="NAD(P)-bd_dom_sf"/>
</dbReference>
<evidence type="ECO:0000313" key="8">
    <source>
        <dbReference type="EMBL" id="MFD1056488.1"/>
    </source>
</evidence>
<reference evidence="9" key="1">
    <citation type="journal article" date="2019" name="Int. J. Syst. Evol. Microbiol.">
        <title>The Global Catalogue of Microorganisms (GCM) 10K type strain sequencing project: providing services to taxonomists for standard genome sequencing and annotation.</title>
        <authorList>
            <consortium name="The Broad Institute Genomics Platform"/>
            <consortium name="The Broad Institute Genome Sequencing Center for Infectious Disease"/>
            <person name="Wu L."/>
            <person name="Ma J."/>
        </authorList>
    </citation>
    <scope>NUCLEOTIDE SEQUENCE [LARGE SCALE GENOMIC DNA]</scope>
    <source>
        <strain evidence="9">CCUG 57508</strain>
    </source>
</reference>
<dbReference type="Gene3D" id="1.20.1260.100">
    <property type="entry name" value="TspO/MBR protein"/>
    <property type="match status" value="1"/>
</dbReference>
<comment type="caution">
    <text evidence="8">The sequence shown here is derived from an EMBL/GenBank/DDBJ whole genome shotgun (WGS) entry which is preliminary data.</text>
</comment>
<dbReference type="PANTHER" id="PTHR10057">
    <property type="entry name" value="PERIPHERAL-TYPE BENZODIAZEPINE RECEPTOR"/>
    <property type="match status" value="1"/>
</dbReference>
<keyword evidence="4" id="KW-1133">Transmembrane helix</keyword>
<proteinExistence type="inferred from homology"/>
<evidence type="ECO:0000256" key="2">
    <source>
        <dbReference type="ARBA" id="ARBA00007524"/>
    </source>
</evidence>
<organism evidence="8 9">
    <name type="scientific">Terrabacter terrigena</name>
    <dbReference type="NCBI Taxonomy" id="574718"/>
    <lineage>
        <taxon>Bacteria</taxon>
        <taxon>Bacillati</taxon>
        <taxon>Actinomycetota</taxon>
        <taxon>Actinomycetes</taxon>
        <taxon>Micrococcales</taxon>
        <taxon>Intrasporangiaceae</taxon>
        <taxon>Terrabacter</taxon>
    </lineage>
</organism>
<dbReference type="Pfam" id="PF03073">
    <property type="entry name" value="TspO_MBR"/>
    <property type="match status" value="1"/>
</dbReference>
<evidence type="ECO:0000256" key="4">
    <source>
        <dbReference type="ARBA" id="ARBA00022989"/>
    </source>
</evidence>
<sequence length="481" mass="50844">MTADPAPATGTTAGTPTGTTRTALVTGASGYIGGQVVPRLLDEGWTVRVLTRHRSSLDGRPWRDRVEVAEGDVSSSTDMRKALSGVDAAWYLVHSMDDRPDFEERDRDAATTFGAAAREEGVGRIVYLGGLHPHDEVLSPHLASRVEVGRILLDSGVPTAVLQAAVVLGDGSASFDMLRHLTTRLPAMVAPKWLDNRIQPIAIDDVVTLLVGAGSLPPDVNRTFDIGGPDVLTYREMIGRFADATGQRRPLVVTVPVLTPRLASHWVGLVTPISAGLAKPLVGSLVHEVVAKERDIEQLVDVPGGLTDFDTAVRSAMQHVPPDTAWRNLALTGAAVAASAVAGSLATQPGSPWYASLDKPAWQPPAVAFPVVWTALYADIAASSATVLTGLDRAGDRAGRHAYLKAFGTNLALNTAWSVVFWRVRRPWAAVAEAAVLTLSSADLARRAGAVNRTAGVALSPYAAWCGFATALSAAIARRNH</sequence>
<keyword evidence="9" id="KW-1185">Reference proteome</keyword>
<evidence type="ECO:0000256" key="6">
    <source>
        <dbReference type="SAM" id="MobiDB-lite"/>
    </source>
</evidence>
<evidence type="ECO:0000256" key="1">
    <source>
        <dbReference type="ARBA" id="ARBA00004141"/>
    </source>
</evidence>
<feature type="domain" description="NAD(P)-binding" evidence="7">
    <location>
        <begin position="27"/>
        <end position="141"/>
    </location>
</feature>
<dbReference type="CDD" id="cd15904">
    <property type="entry name" value="TSPO_MBR"/>
    <property type="match status" value="1"/>
</dbReference>
<dbReference type="RefSeq" id="WP_386054597.1">
    <property type="nucleotide sequence ID" value="NZ_JBHTKH010000019.1"/>
</dbReference>
<comment type="similarity">
    <text evidence="2">Belongs to the TspO/BZRP family.</text>
</comment>
<evidence type="ECO:0000313" key="9">
    <source>
        <dbReference type="Proteomes" id="UP001597046"/>
    </source>
</evidence>
<dbReference type="Proteomes" id="UP001597046">
    <property type="component" value="Unassembled WGS sequence"/>
</dbReference>
<keyword evidence="3" id="KW-0812">Transmembrane</keyword>
<dbReference type="Pfam" id="PF13460">
    <property type="entry name" value="NAD_binding_10"/>
    <property type="match status" value="1"/>
</dbReference>
<accession>A0ABW3N301</accession>
<dbReference type="InterPro" id="IPR004307">
    <property type="entry name" value="TspO_MBR"/>
</dbReference>
<feature type="region of interest" description="Disordered" evidence="6">
    <location>
        <begin position="1"/>
        <end position="20"/>
    </location>
</feature>
<name>A0ABW3N301_9MICO</name>
<keyword evidence="5" id="KW-0472">Membrane</keyword>
<dbReference type="SUPFAM" id="SSF51735">
    <property type="entry name" value="NAD(P)-binding Rossmann-fold domains"/>
    <property type="match status" value="1"/>
</dbReference>
<comment type="subcellular location">
    <subcellularLocation>
        <location evidence="1">Membrane</location>
        <topology evidence="1">Multi-pass membrane protein</topology>
    </subcellularLocation>
</comment>
<evidence type="ECO:0000259" key="7">
    <source>
        <dbReference type="Pfam" id="PF13460"/>
    </source>
</evidence>
<gene>
    <name evidence="8" type="ORF">ACFQ2V_19420</name>
</gene>
<dbReference type="InterPro" id="IPR016040">
    <property type="entry name" value="NAD(P)-bd_dom"/>
</dbReference>
<protein>
    <submittedName>
        <fullName evidence="8">Tryptophan-rich sensory protein</fullName>
    </submittedName>
</protein>
<dbReference type="InterPro" id="IPR038330">
    <property type="entry name" value="TspO/MBR-related_sf"/>
</dbReference>
<dbReference type="EMBL" id="JBHTKH010000019">
    <property type="protein sequence ID" value="MFD1056488.1"/>
    <property type="molecule type" value="Genomic_DNA"/>
</dbReference>
<dbReference type="PANTHER" id="PTHR10057:SF0">
    <property type="entry name" value="TRANSLOCATOR PROTEIN"/>
    <property type="match status" value="1"/>
</dbReference>
<dbReference type="Gene3D" id="3.40.50.720">
    <property type="entry name" value="NAD(P)-binding Rossmann-like Domain"/>
    <property type="match status" value="1"/>
</dbReference>
<evidence type="ECO:0000256" key="3">
    <source>
        <dbReference type="ARBA" id="ARBA00022692"/>
    </source>
</evidence>
<evidence type="ECO:0000256" key="5">
    <source>
        <dbReference type="ARBA" id="ARBA00023136"/>
    </source>
</evidence>